<dbReference type="InterPro" id="IPR000210">
    <property type="entry name" value="BTB/POZ_dom"/>
</dbReference>
<protein>
    <submittedName>
        <fullName evidence="4">Kelch-like protein 40b</fullName>
    </submittedName>
</protein>
<dbReference type="SUPFAM" id="SSF54695">
    <property type="entry name" value="POZ domain"/>
    <property type="match status" value="1"/>
</dbReference>
<proteinExistence type="predicted"/>
<dbReference type="Gene3D" id="1.25.40.420">
    <property type="match status" value="1"/>
</dbReference>
<dbReference type="PANTHER" id="PTHR22667:SF0">
    <property type="entry name" value="AT01380P-RELATED"/>
    <property type="match status" value="1"/>
</dbReference>
<reference evidence="4" key="1">
    <citation type="submission" date="2025-08" db="UniProtKB">
        <authorList>
            <consortium name="RefSeq"/>
        </authorList>
    </citation>
    <scope>IDENTIFICATION</scope>
    <source>
        <strain evidence="4">11010-0011.00</strain>
        <tissue evidence="4">Whole body</tissue>
    </source>
</reference>
<dbReference type="InterPro" id="IPR011333">
    <property type="entry name" value="SKP1/BTB/POZ_sf"/>
</dbReference>
<sequence length="439" mass="51215">MDEVMRQNAAHHQEADNPVKRELTCSVHFTNPKFKPESSLSSDDELGSVTRLVSKPEDLELEHVFKRTAKPGALVYATNRSLLSIGYDFEEARDWLTAEQPQKEQLTKVLRYMMETHSKATVQIDINKMYFNCHLAVLQVYSKFFMELEQTPVVITLPEDKVSQKAFMLIYKWMLSDEPYLERKDILNVFVAASYLRVDDLLSHCWMYFDDESCFNEETACILYLDTQCNPALDVVRNVMLTRIHKFLLTFVATRDFLNLPVKHLLYLLSSNTICVNTEVEILFIAVRWLSHDWALRRVHLLKLITCVRFSLMPLWYLLCVRQQEPYKLLNEIVNFSDVDEMINEAIASITSTIYDSQLEGKRVDHASLLKGSNKRMWIRDQACPYYHRVGCPNTRDIRYAHFVTYLKALQQQPNDSFANVQFLDLDDDSECCNGVRLI</sequence>
<dbReference type="RefSeq" id="XP_030387660.1">
    <property type="nucleotide sequence ID" value="XM_030531800.1"/>
</dbReference>
<dbReference type="OrthoDB" id="6350321at2759"/>
<feature type="domain" description="BTB" evidence="1">
    <location>
        <begin position="120"/>
        <end position="213"/>
    </location>
</feature>
<evidence type="ECO:0000259" key="1">
    <source>
        <dbReference type="SMART" id="SM00225"/>
    </source>
</evidence>
<gene>
    <name evidence="4" type="primary">LOC115634207</name>
</gene>
<dbReference type="Pfam" id="PF15881">
    <property type="entry name" value="DUF4734"/>
    <property type="match status" value="1"/>
</dbReference>
<dbReference type="PANTHER" id="PTHR22667">
    <property type="entry name" value="AT01380P-RELATED"/>
    <property type="match status" value="1"/>
</dbReference>
<accession>A0A6J2UHP5</accession>
<organism evidence="3 4">
    <name type="scientific">Drosophila lebanonensis</name>
    <name type="common">Fruit fly</name>
    <name type="synonym">Scaptodrosophila lebanonensis</name>
    <dbReference type="NCBI Taxonomy" id="7225"/>
    <lineage>
        <taxon>Eukaryota</taxon>
        <taxon>Metazoa</taxon>
        <taxon>Ecdysozoa</taxon>
        <taxon>Arthropoda</taxon>
        <taxon>Hexapoda</taxon>
        <taxon>Insecta</taxon>
        <taxon>Pterygota</taxon>
        <taxon>Neoptera</taxon>
        <taxon>Endopterygota</taxon>
        <taxon>Diptera</taxon>
        <taxon>Brachycera</taxon>
        <taxon>Muscomorpha</taxon>
        <taxon>Ephydroidea</taxon>
        <taxon>Drosophilidae</taxon>
        <taxon>Scaptodrosophila</taxon>
    </lineage>
</organism>
<dbReference type="SMART" id="SM00875">
    <property type="entry name" value="BACK"/>
    <property type="match status" value="1"/>
</dbReference>
<dbReference type="Gene3D" id="3.30.710.10">
    <property type="entry name" value="Potassium Channel Kv1.1, Chain A"/>
    <property type="match status" value="1"/>
</dbReference>
<keyword evidence="3" id="KW-1185">Reference proteome</keyword>
<dbReference type="InterPro" id="IPR031750">
    <property type="entry name" value="DUF4734"/>
</dbReference>
<dbReference type="Pfam" id="PF00651">
    <property type="entry name" value="BTB"/>
    <property type="match status" value="1"/>
</dbReference>
<dbReference type="Proteomes" id="UP000504634">
    <property type="component" value="Unplaced"/>
</dbReference>
<dbReference type="CDD" id="cd18186">
    <property type="entry name" value="BTB_POZ_ZBTB_KLHL-like"/>
    <property type="match status" value="1"/>
</dbReference>
<dbReference type="InterPro" id="IPR011705">
    <property type="entry name" value="BACK"/>
</dbReference>
<dbReference type="Pfam" id="PF07707">
    <property type="entry name" value="BACK"/>
    <property type="match status" value="1"/>
</dbReference>
<name>A0A6J2UHP5_DROLE</name>
<evidence type="ECO:0000313" key="3">
    <source>
        <dbReference type="Proteomes" id="UP000504634"/>
    </source>
</evidence>
<feature type="domain" description="BACK" evidence="2">
    <location>
        <begin position="221"/>
        <end position="322"/>
    </location>
</feature>
<dbReference type="SMART" id="SM00225">
    <property type="entry name" value="BTB"/>
    <property type="match status" value="1"/>
</dbReference>
<dbReference type="AlphaFoldDB" id="A0A6J2UHP5"/>
<dbReference type="GeneID" id="115634207"/>
<evidence type="ECO:0000313" key="4">
    <source>
        <dbReference type="RefSeq" id="XP_030387660.1"/>
    </source>
</evidence>
<evidence type="ECO:0000259" key="2">
    <source>
        <dbReference type="SMART" id="SM00875"/>
    </source>
</evidence>